<dbReference type="Pfam" id="PF01549">
    <property type="entry name" value="ShK"/>
    <property type="match status" value="1"/>
</dbReference>
<proteinExistence type="predicted"/>
<dbReference type="Proteomes" id="UP000054047">
    <property type="component" value="Unassembled WGS sequence"/>
</dbReference>
<accession>A0A0C2GII1</accession>
<protein>
    <recommendedName>
        <fullName evidence="1">ShKT domain-containing protein</fullName>
    </recommendedName>
</protein>
<dbReference type="AlphaFoldDB" id="A0A0C2GII1"/>
<evidence type="ECO:0000259" key="1">
    <source>
        <dbReference type="Pfam" id="PF01549"/>
    </source>
</evidence>
<feature type="domain" description="ShKT" evidence="1">
    <location>
        <begin position="38"/>
        <end position="59"/>
    </location>
</feature>
<name>A0A0C2GII1_9BILA</name>
<dbReference type="InterPro" id="IPR003582">
    <property type="entry name" value="ShKT_dom"/>
</dbReference>
<sequence>MTLTRRGNFKSLTMSTIKFSRRWTKANHPVRPNSKEMGCEDADPKCPEWANEGECTSNAVW</sequence>
<keyword evidence="3" id="KW-1185">Reference proteome</keyword>
<organism evidence="2 3">
    <name type="scientific">Ancylostoma duodenale</name>
    <dbReference type="NCBI Taxonomy" id="51022"/>
    <lineage>
        <taxon>Eukaryota</taxon>
        <taxon>Metazoa</taxon>
        <taxon>Ecdysozoa</taxon>
        <taxon>Nematoda</taxon>
        <taxon>Chromadorea</taxon>
        <taxon>Rhabditida</taxon>
        <taxon>Rhabditina</taxon>
        <taxon>Rhabditomorpha</taxon>
        <taxon>Strongyloidea</taxon>
        <taxon>Ancylostomatidae</taxon>
        <taxon>Ancylostomatinae</taxon>
        <taxon>Ancylostoma</taxon>
    </lineage>
</organism>
<evidence type="ECO:0000313" key="2">
    <source>
        <dbReference type="EMBL" id="KIH58699.1"/>
    </source>
</evidence>
<evidence type="ECO:0000313" key="3">
    <source>
        <dbReference type="Proteomes" id="UP000054047"/>
    </source>
</evidence>
<dbReference type="EMBL" id="KN732810">
    <property type="protein sequence ID" value="KIH58699.1"/>
    <property type="molecule type" value="Genomic_DNA"/>
</dbReference>
<gene>
    <name evidence="2" type="ORF">ANCDUO_11090</name>
</gene>
<reference evidence="2 3" key="1">
    <citation type="submission" date="2013-12" db="EMBL/GenBank/DDBJ databases">
        <title>Draft genome of the parsitic nematode Ancylostoma duodenale.</title>
        <authorList>
            <person name="Mitreva M."/>
        </authorList>
    </citation>
    <scope>NUCLEOTIDE SEQUENCE [LARGE SCALE GENOMIC DNA]</scope>
    <source>
        <strain evidence="2 3">Zhejiang</strain>
    </source>
</reference>